<dbReference type="Gene3D" id="2.40.50.140">
    <property type="entry name" value="Nucleic acid-binding proteins"/>
    <property type="match status" value="1"/>
</dbReference>
<protein>
    <submittedName>
        <fullName evidence="4">Replication factor A protein 2</fullName>
    </submittedName>
</protein>
<dbReference type="AlphaFoldDB" id="A0AAD5T5I7"/>
<dbReference type="GO" id="GO:0005662">
    <property type="term" value="C:DNA replication factor A complex"/>
    <property type="evidence" value="ECO:0007669"/>
    <property type="project" value="TreeGrafter"/>
</dbReference>
<dbReference type="PANTHER" id="PTHR13989">
    <property type="entry name" value="REPLICATION PROTEIN A-RELATED"/>
    <property type="match status" value="1"/>
</dbReference>
<dbReference type="GO" id="GO:0000724">
    <property type="term" value="P:double-strand break repair via homologous recombination"/>
    <property type="evidence" value="ECO:0007669"/>
    <property type="project" value="TreeGrafter"/>
</dbReference>
<dbReference type="GO" id="GO:0006260">
    <property type="term" value="P:DNA replication"/>
    <property type="evidence" value="ECO:0007669"/>
    <property type="project" value="TreeGrafter"/>
</dbReference>
<keyword evidence="3" id="KW-0539">Nucleus</keyword>
<dbReference type="Proteomes" id="UP001211907">
    <property type="component" value="Unassembled WGS sequence"/>
</dbReference>
<evidence type="ECO:0000313" key="5">
    <source>
        <dbReference type="Proteomes" id="UP001211907"/>
    </source>
</evidence>
<dbReference type="SUPFAM" id="SSF50249">
    <property type="entry name" value="Nucleic acid-binding proteins"/>
    <property type="match status" value="1"/>
</dbReference>
<comment type="caution">
    <text evidence="4">The sequence shown here is derived from an EMBL/GenBank/DDBJ whole genome shotgun (WGS) entry which is preliminary data.</text>
</comment>
<reference evidence="4" key="1">
    <citation type="submission" date="2020-05" db="EMBL/GenBank/DDBJ databases">
        <title>Phylogenomic resolution of chytrid fungi.</title>
        <authorList>
            <person name="Stajich J.E."/>
            <person name="Amses K."/>
            <person name="Simmons R."/>
            <person name="Seto K."/>
            <person name="Myers J."/>
            <person name="Bonds A."/>
            <person name="Quandt C.A."/>
            <person name="Barry K."/>
            <person name="Liu P."/>
            <person name="Grigoriev I."/>
            <person name="Longcore J.E."/>
            <person name="James T.Y."/>
        </authorList>
    </citation>
    <scope>NUCLEOTIDE SEQUENCE</scope>
    <source>
        <strain evidence="4">JEL0513</strain>
    </source>
</reference>
<keyword evidence="2" id="KW-0238">DNA-binding</keyword>
<dbReference type="PANTHER" id="PTHR13989:SF16">
    <property type="entry name" value="REPLICATION PROTEIN A2"/>
    <property type="match status" value="1"/>
</dbReference>
<dbReference type="EMBL" id="JADGJH010000332">
    <property type="protein sequence ID" value="KAJ3130967.1"/>
    <property type="molecule type" value="Genomic_DNA"/>
</dbReference>
<evidence type="ECO:0000313" key="4">
    <source>
        <dbReference type="EMBL" id="KAJ3130967.1"/>
    </source>
</evidence>
<comment type="subcellular location">
    <subcellularLocation>
        <location evidence="1">Nucleus</location>
    </subcellularLocation>
</comment>
<accession>A0AAD5T5I7</accession>
<evidence type="ECO:0000256" key="3">
    <source>
        <dbReference type="ARBA" id="ARBA00023242"/>
    </source>
</evidence>
<sequence length="234" mass="26266">MKTKVALQNFINKEIKKQVRIIGRVSKASVNSTSTKYTVSDGLNNVDCSKFMDQDNIDECTKIDEGTYVKVIGSVKLYRNTITLTNIFALVVSEFNEITFHNLECVYIHLLLRQRDQLVYNVVYREKLYKKQKQQPTSNLAADEFNAFNAYDTNGGSRGGGGTGMNDPFPQFHGIEKEVMLLLKKAGNESVFRGSIFVALRGSGDEFEIENAVEQLLSDSNIFDDGNDSYKIAA</sequence>
<evidence type="ECO:0000256" key="1">
    <source>
        <dbReference type="ARBA" id="ARBA00004123"/>
    </source>
</evidence>
<name>A0AAD5T5I7_9FUNG</name>
<dbReference type="InterPro" id="IPR040260">
    <property type="entry name" value="RFA2-like"/>
</dbReference>
<dbReference type="GO" id="GO:0006289">
    <property type="term" value="P:nucleotide-excision repair"/>
    <property type="evidence" value="ECO:0007669"/>
    <property type="project" value="TreeGrafter"/>
</dbReference>
<proteinExistence type="predicted"/>
<keyword evidence="5" id="KW-1185">Reference proteome</keyword>
<dbReference type="GO" id="GO:0003697">
    <property type="term" value="F:single-stranded DNA binding"/>
    <property type="evidence" value="ECO:0007669"/>
    <property type="project" value="TreeGrafter"/>
</dbReference>
<dbReference type="InterPro" id="IPR012340">
    <property type="entry name" value="NA-bd_OB-fold"/>
</dbReference>
<dbReference type="GO" id="GO:0035861">
    <property type="term" value="C:site of double-strand break"/>
    <property type="evidence" value="ECO:0007669"/>
    <property type="project" value="TreeGrafter"/>
</dbReference>
<dbReference type="GO" id="GO:0000781">
    <property type="term" value="C:chromosome, telomeric region"/>
    <property type="evidence" value="ECO:0007669"/>
    <property type="project" value="TreeGrafter"/>
</dbReference>
<evidence type="ECO:0000256" key="2">
    <source>
        <dbReference type="ARBA" id="ARBA00023125"/>
    </source>
</evidence>
<organism evidence="4 5">
    <name type="scientific">Physocladia obscura</name>
    <dbReference type="NCBI Taxonomy" id="109957"/>
    <lineage>
        <taxon>Eukaryota</taxon>
        <taxon>Fungi</taxon>
        <taxon>Fungi incertae sedis</taxon>
        <taxon>Chytridiomycota</taxon>
        <taxon>Chytridiomycota incertae sedis</taxon>
        <taxon>Chytridiomycetes</taxon>
        <taxon>Chytridiales</taxon>
        <taxon>Chytriomycetaceae</taxon>
        <taxon>Physocladia</taxon>
    </lineage>
</organism>
<gene>
    <name evidence="4" type="primary">RFA2</name>
    <name evidence="4" type="ORF">HK100_007088</name>
</gene>